<dbReference type="InterPro" id="IPR019734">
    <property type="entry name" value="TPR_rpt"/>
</dbReference>
<dbReference type="Proteomes" id="UP000462621">
    <property type="component" value="Unassembled WGS sequence"/>
</dbReference>
<dbReference type="EMBL" id="WEKT01000022">
    <property type="protein sequence ID" value="MZI94057.1"/>
    <property type="molecule type" value="Genomic_DNA"/>
</dbReference>
<dbReference type="PROSITE" id="PS50005">
    <property type="entry name" value="TPR"/>
    <property type="match status" value="1"/>
</dbReference>
<dbReference type="Pfam" id="PF13174">
    <property type="entry name" value="TPR_6"/>
    <property type="match status" value="1"/>
</dbReference>
<dbReference type="PROSITE" id="PS51257">
    <property type="entry name" value="PROKAR_LIPOPROTEIN"/>
    <property type="match status" value="1"/>
</dbReference>
<name>A0A7X4RV82_9VIBR</name>
<dbReference type="AlphaFoldDB" id="A0A7X4RV82"/>
<keyword evidence="3" id="KW-1185">Reference proteome</keyword>
<dbReference type="Pfam" id="PF13181">
    <property type="entry name" value="TPR_8"/>
    <property type="match status" value="1"/>
</dbReference>
<comment type="caution">
    <text evidence="2">The sequence shown here is derived from an EMBL/GenBank/DDBJ whole genome shotgun (WGS) entry which is preliminary data.</text>
</comment>
<reference evidence="2 3" key="1">
    <citation type="submission" date="2019-10" db="EMBL/GenBank/DDBJ databases">
        <title>Vibrio sp. nov. isolated from a shrimp pond.</title>
        <authorList>
            <person name="Gomez-Gil B."/>
            <person name="Enciso-Ibarra J."/>
            <person name="Enciso-Ibarra K."/>
            <person name="Bolan-Mejia C."/>
        </authorList>
    </citation>
    <scope>NUCLEOTIDE SEQUENCE [LARGE SCALE GENOMIC DNA]</scope>
    <source>
        <strain evidence="2 3">CAIM 722</strain>
    </source>
</reference>
<protein>
    <submittedName>
        <fullName evidence="2">Tetratricopeptide repeat protein</fullName>
    </submittedName>
</protein>
<organism evidence="2 3">
    <name type="scientific">Vibrio eleionomae</name>
    <dbReference type="NCBI Taxonomy" id="2653505"/>
    <lineage>
        <taxon>Bacteria</taxon>
        <taxon>Pseudomonadati</taxon>
        <taxon>Pseudomonadota</taxon>
        <taxon>Gammaproteobacteria</taxon>
        <taxon>Vibrionales</taxon>
        <taxon>Vibrionaceae</taxon>
        <taxon>Vibrio</taxon>
    </lineage>
</organism>
<accession>A0A7X4RV82</accession>
<dbReference type="Gene3D" id="1.25.40.10">
    <property type="entry name" value="Tetratricopeptide repeat domain"/>
    <property type="match status" value="1"/>
</dbReference>
<evidence type="ECO:0000313" key="2">
    <source>
        <dbReference type="EMBL" id="MZI94057.1"/>
    </source>
</evidence>
<dbReference type="SMART" id="SM00028">
    <property type="entry name" value="TPR"/>
    <property type="match status" value="3"/>
</dbReference>
<dbReference type="RefSeq" id="WP_161156096.1">
    <property type="nucleotide sequence ID" value="NZ_WEKT01000022.1"/>
</dbReference>
<dbReference type="InterPro" id="IPR011990">
    <property type="entry name" value="TPR-like_helical_dom_sf"/>
</dbReference>
<feature type="repeat" description="TPR" evidence="1">
    <location>
        <begin position="66"/>
        <end position="99"/>
    </location>
</feature>
<proteinExistence type="predicted"/>
<evidence type="ECO:0000256" key="1">
    <source>
        <dbReference type="PROSITE-ProRule" id="PRU00339"/>
    </source>
</evidence>
<gene>
    <name evidence="2" type="ORF">F9817_12730</name>
</gene>
<dbReference type="SUPFAM" id="SSF48452">
    <property type="entry name" value="TPR-like"/>
    <property type="match status" value="1"/>
</dbReference>
<evidence type="ECO:0000313" key="3">
    <source>
        <dbReference type="Proteomes" id="UP000462621"/>
    </source>
</evidence>
<sequence length="203" mass="23351">MKQILIAITCLILLGCVSQSPQHTSSTPNSIADARIALGLAYLKQGDTVKAKFNLDKAQRAAPTYIETDIALSYYFTQVKEFAKADQRYQQAIKRHPHHGGLLHNYATFLCQRHHYNKAQHYFSLAIQQPDYPNIAASYENSAMCYWQNKQYQPALTMIELAKNHAPQRSSIWQLHIQFLRAMGKPIEANQLENQYRIMHNMN</sequence>
<keyword evidence="1" id="KW-0802">TPR repeat</keyword>